<keyword evidence="6" id="KW-0862">Zinc</keyword>
<keyword evidence="11" id="KW-0539">Nucleus</keyword>
<dbReference type="GO" id="GO:0003700">
    <property type="term" value="F:DNA-binding transcription factor activity"/>
    <property type="evidence" value="ECO:0007669"/>
    <property type="project" value="TreeGrafter"/>
</dbReference>
<evidence type="ECO:0000256" key="9">
    <source>
        <dbReference type="ARBA" id="ARBA00023155"/>
    </source>
</evidence>
<dbReference type="InterPro" id="IPR009057">
    <property type="entry name" value="Homeodomain-like_sf"/>
</dbReference>
<keyword evidence="15" id="KW-1185">Reference proteome</keyword>
<comment type="function">
    <text evidence="1">Putative transcription factor.</text>
</comment>
<feature type="compositionally biased region" description="Basic residues" evidence="12">
    <location>
        <begin position="315"/>
        <end position="327"/>
    </location>
</feature>
<evidence type="ECO:0000256" key="8">
    <source>
        <dbReference type="ARBA" id="ARBA00023125"/>
    </source>
</evidence>
<proteinExistence type="predicted"/>
<reference evidence="14 15" key="1">
    <citation type="submission" date="2020-08" db="EMBL/GenBank/DDBJ databases">
        <title>Plant Genome Project.</title>
        <authorList>
            <person name="Zhang R.-G."/>
        </authorList>
    </citation>
    <scope>NUCLEOTIDE SEQUENCE [LARGE SCALE GENOMIC DNA]</scope>
    <source>
        <tissue evidence="14">Rhizome</tissue>
    </source>
</reference>
<dbReference type="NCBIfam" id="TIGR01565">
    <property type="entry name" value="homeo_ZF_HD"/>
    <property type="match status" value="1"/>
</dbReference>
<feature type="domain" description="ZF-HD dimerization-type" evidence="13">
    <location>
        <begin position="110"/>
        <end position="155"/>
    </location>
</feature>
<dbReference type="PROSITE" id="PS51523">
    <property type="entry name" value="ZF_HD_DIMER"/>
    <property type="match status" value="1"/>
</dbReference>
<evidence type="ECO:0000259" key="13">
    <source>
        <dbReference type="PROSITE" id="PS51523"/>
    </source>
</evidence>
<dbReference type="InterPro" id="IPR006455">
    <property type="entry name" value="Homeodomain_ZF_HD"/>
</dbReference>
<dbReference type="NCBIfam" id="TIGR01566">
    <property type="entry name" value="ZF_HD_prot_N"/>
    <property type="match status" value="1"/>
</dbReference>
<dbReference type="InterPro" id="IPR006456">
    <property type="entry name" value="ZF_HD_homeobox_Cys/His_dimer"/>
</dbReference>
<dbReference type="Gene3D" id="1.10.10.60">
    <property type="entry name" value="Homeodomain-like"/>
    <property type="match status" value="1"/>
</dbReference>
<comment type="caution">
    <text evidence="14">The sequence shown here is derived from an EMBL/GenBank/DDBJ whole genome shotgun (WGS) entry which is preliminary data.</text>
</comment>
<keyword evidence="9" id="KW-0371">Homeobox</keyword>
<dbReference type="GO" id="GO:0050793">
    <property type="term" value="P:regulation of developmental process"/>
    <property type="evidence" value="ECO:0007669"/>
    <property type="project" value="TreeGrafter"/>
</dbReference>
<protein>
    <recommendedName>
        <fullName evidence="13">ZF-HD dimerization-type domain-containing protein</fullName>
    </recommendedName>
</protein>
<dbReference type="AlphaFoldDB" id="A0A8J5G896"/>
<keyword evidence="5" id="KW-0863">Zinc-finger</keyword>
<sequence length="327" mass="36584">MWDSSKGRDVRFLMGEDRMCDFSKSGYAIPEWRRSDVQFWKQELLEEVYNPAPLQQSAFARPLASPSSSSSSFLFARAGEAMGSSLVQKPTPISAAPAAEAMRPETEPRYRECLRNHAASVGGHVLDGCCEFMPSAGEALKCAACGCHRSFHRKDHGEMCELRNGAAPPLLLPPPPPLPPAATPYGHLRPFGASGVMVRVGNSGSAAAGTESSSEELAAQRPFVVSRKRFRTKFTAEQKEKMLAFAEKVGWRMQRQDEGTLEHFCGEVGVSRHVFKVWMHNNKSSLKKPNHEQQQQQEQQQLLEDDEEEDEQQHHQVHHHRHEMPAN</sequence>
<feature type="region of interest" description="Disordered" evidence="12">
    <location>
        <begin position="284"/>
        <end position="327"/>
    </location>
</feature>
<dbReference type="SUPFAM" id="SSF46689">
    <property type="entry name" value="Homeodomain-like"/>
    <property type="match status" value="1"/>
</dbReference>
<dbReference type="PANTHER" id="PTHR31948:SF138">
    <property type="entry name" value="ZINC-FINGER HOMEODOMAIN PROTEIN 7"/>
    <property type="match status" value="1"/>
</dbReference>
<evidence type="ECO:0000256" key="12">
    <source>
        <dbReference type="SAM" id="MobiDB-lite"/>
    </source>
</evidence>
<feature type="compositionally biased region" description="Low complexity" evidence="12">
    <location>
        <begin position="292"/>
        <end position="302"/>
    </location>
</feature>
<evidence type="ECO:0000256" key="5">
    <source>
        <dbReference type="ARBA" id="ARBA00022771"/>
    </source>
</evidence>
<evidence type="ECO:0000256" key="4">
    <source>
        <dbReference type="ARBA" id="ARBA00022723"/>
    </source>
</evidence>
<name>A0A8J5G896_ZINOF</name>
<evidence type="ECO:0000313" key="14">
    <source>
        <dbReference type="EMBL" id="KAG6500324.1"/>
    </source>
</evidence>
<keyword evidence="7" id="KW-0805">Transcription regulation</keyword>
<comment type="subcellular location">
    <subcellularLocation>
        <location evidence="2">Nucleus</location>
    </subcellularLocation>
</comment>
<dbReference type="GO" id="GO:0008270">
    <property type="term" value="F:zinc ion binding"/>
    <property type="evidence" value="ECO:0007669"/>
    <property type="project" value="UniProtKB-KW"/>
</dbReference>
<evidence type="ECO:0000256" key="6">
    <source>
        <dbReference type="ARBA" id="ARBA00022833"/>
    </source>
</evidence>
<dbReference type="Proteomes" id="UP000734854">
    <property type="component" value="Unassembled WGS sequence"/>
</dbReference>
<dbReference type="GO" id="GO:0000976">
    <property type="term" value="F:transcription cis-regulatory region binding"/>
    <property type="evidence" value="ECO:0007669"/>
    <property type="project" value="TreeGrafter"/>
</dbReference>
<dbReference type="Pfam" id="PF04770">
    <property type="entry name" value="ZF-HD_dimer"/>
    <property type="match status" value="1"/>
</dbReference>
<evidence type="ECO:0000256" key="3">
    <source>
        <dbReference type="ARBA" id="ARBA00011416"/>
    </source>
</evidence>
<dbReference type="PANTHER" id="PTHR31948">
    <property type="entry name" value="ZINC-FINGER HOMEODOMAIN PROTEIN 2"/>
    <property type="match status" value="1"/>
</dbReference>
<evidence type="ECO:0000256" key="2">
    <source>
        <dbReference type="ARBA" id="ARBA00004123"/>
    </source>
</evidence>
<dbReference type="EMBL" id="JACMSC010000011">
    <property type="protein sequence ID" value="KAG6500324.1"/>
    <property type="molecule type" value="Genomic_DNA"/>
</dbReference>
<dbReference type="GO" id="GO:0005634">
    <property type="term" value="C:nucleus"/>
    <property type="evidence" value="ECO:0007669"/>
    <property type="project" value="UniProtKB-SubCell"/>
</dbReference>
<organism evidence="14 15">
    <name type="scientific">Zingiber officinale</name>
    <name type="common">Ginger</name>
    <name type="synonym">Amomum zingiber</name>
    <dbReference type="NCBI Taxonomy" id="94328"/>
    <lineage>
        <taxon>Eukaryota</taxon>
        <taxon>Viridiplantae</taxon>
        <taxon>Streptophyta</taxon>
        <taxon>Embryophyta</taxon>
        <taxon>Tracheophyta</taxon>
        <taxon>Spermatophyta</taxon>
        <taxon>Magnoliopsida</taxon>
        <taxon>Liliopsida</taxon>
        <taxon>Zingiberales</taxon>
        <taxon>Zingiberaceae</taxon>
        <taxon>Zingiber</taxon>
    </lineage>
</organism>
<evidence type="ECO:0000256" key="7">
    <source>
        <dbReference type="ARBA" id="ARBA00023015"/>
    </source>
</evidence>
<evidence type="ECO:0000313" key="15">
    <source>
        <dbReference type="Proteomes" id="UP000734854"/>
    </source>
</evidence>
<keyword evidence="4" id="KW-0479">Metal-binding</keyword>
<evidence type="ECO:0000256" key="1">
    <source>
        <dbReference type="ARBA" id="ARBA00004049"/>
    </source>
</evidence>
<evidence type="ECO:0000256" key="10">
    <source>
        <dbReference type="ARBA" id="ARBA00023163"/>
    </source>
</evidence>
<accession>A0A8J5G896</accession>
<keyword evidence="8" id="KW-0238">DNA-binding</keyword>
<comment type="subunit">
    <text evidence="3">Homo- and heterodimer with other ZFHD proteins.</text>
</comment>
<gene>
    <name evidence="14" type="ORF">ZIOFF_040167</name>
</gene>
<keyword evidence="10" id="KW-0804">Transcription</keyword>
<evidence type="ECO:0000256" key="11">
    <source>
        <dbReference type="ARBA" id="ARBA00023242"/>
    </source>
</evidence>
<dbReference type="FunFam" id="1.10.10.60:FF:000257">
    <property type="entry name" value="Zinc-finger homeodomain protein 2"/>
    <property type="match status" value="1"/>
</dbReference>